<evidence type="ECO:0000313" key="1">
    <source>
        <dbReference type="EMBL" id="MBR0669165.1"/>
    </source>
</evidence>
<evidence type="ECO:0000313" key="2">
    <source>
        <dbReference type="Proteomes" id="UP001196870"/>
    </source>
</evidence>
<dbReference type="RefSeq" id="WP_211857903.1">
    <property type="nucleotide sequence ID" value="NZ_JAAGBB010000086.1"/>
</dbReference>
<accession>A0ABS5FAL8</accession>
<dbReference type="EMBL" id="JAAGBB010000086">
    <property type="protein sequence ID" value="MBR0669165.1"/>
    <property type="molecule type" value="Genomic_DNA"/>
</dbReference>
<protein>
    <submittedName>
        <fullName evidence="1">Uncharacterized protein</fullName>
    </submittedName>
</protein>
<keyword evidence="2" id="KW-1185">Reference proteome</keyword>
<sequence length="82" mass="8634">MTQRMIRPSAAHMAGLIQSHIHEGRVRANYFVNLRALAGALVKGGILRKDVAAGVTHGVGKGWWTTETAGVLTLTQAGADAV</sequence>
<dbReference type="Proteomes" id="UP001196870">
    <property type="component" value="Unassembled WGS sequence"/>
</dbReference>
<reference evidence="2" key="1">
    <citation type="journal article" date="2021" name="Syst. Appl. Microbiol.">
        <title>Roseomonas hellenica sp. nov., isolated from roots of wild-growing Alkanna tinctoria.</title>
        <authorList>
            <person name="Rat A."/>
            <person name="Naranjo H.D."/>
            <person name="Lebbe L."/>
            <person name="Cnockaert M."/>
            <person name="Krigas N."/>
            <person name="Grigoriadou K."/>
            <person name="Maloupa E."/>
            <person name="Willems A."/>
        </authorList>
    </citation>
    <scope>NUCLEOTIDE SEQUENCE [LARGE SCALE GENOMIC DNA]</scope>
    <source>
        <strain evidence="2">LMG 31523</strain>
    </source>
</reference>
<proteinExistence type="predicted"/>
<organism evidence="1 2">
    <name type="scientific">Plastoroseomonas hellenica</name>
    <dbReference type="NCBI Taxonomy" id="2687306"/>
    <lineage>
        <taxon>Bacteria</taxon>
        <taxon>Pseudomonadati</taxon>
        <taxon>Pseudomonadota</taxon>
        <taxon>Alphaproteobacteria</taxon>
        <taxon>Acetobacterales</taxon>
        <taxon>Acetobacteraceae</taxon>
        <taxon>Plastoroseomonas</taxon>
    </lineage>
</organism>
<name>A0ABS5FAL8_9PROT</name>
<comment type="caution">
    <text evidence="1">The sequence shown here is derived from an EMBL/GenBank/DDBJ whole genome shotgun (WGS) entry which is preliminary data.</text>
</comment>
<gene>
    <name evidence="1" type="ORF">GXW71_32745</name>
</gene>